<organism evidence="6 7">
    <name type="scientific">Scylla paramamosain</name>
    <name type="common">Mud crab</name>
    <dbReference type="NCBI Taxonomy" id="85552"/>
    <lineage>
        <taxon>Eukaryota</taxon>
        <taxon>Metazoa</taxon>
        <taxon>Ecdysozoa</taxon>
        <taxon>Arthropoda</taxon>
        <taxon>Crustacea</taxon>
        <taxon>Multicrustacea</taxon>
        <taxon>Malacostraca</taxon>
        <taxon>Eumalacostraca</taxon>
        <taxon>Eucarida</taxon>
        <taxon>Decapoda</taxon>
        <taxon>Pleocyemata</taxon>
        <taxon>Brachyura</taxon>
        <taxon>Eubrachyura</taxon>
        <taxon>Portunoidea</taxon>
        <taxon>Portunidae</taxon>
        <taxon>Portuninae</taxon>
        <taxon>Scylla</taxon>
    </lineage>
</organism>
<gene>
    <name evidence="6" type="ORF">O3P69_008468</name>
</gene>
<keyword evidence="7" id="KW-1185">Reference proteome</keyword>
<feature type="domain" description="Aspartate/homoserine dehydrogenase NAD-binding" evidence="5">
    <location>
        <begin position="85"/>
        <end position="188"/>
    </location>
</feature>
<dbReference type="SUPFAM" id="SSF55347">
    <property type="entry name" value="Glyceraldehyde-3-phosphate dehydrogenase-like, C-terminal domain"/>
    <property type="match status" value="1"/>
</dbReference>
<feature type="signal peptide" evidence="3">
    <location>
        <begin position="1"/>
        <end position="18"/>
    </location>
</feature>
<proteinExistence type="inferred from homology"/>
<name>A0AAW0SL68_SCYPA</name>
<comment type="similarity">
    <text evidence="1">Belongs to the L-aspartate dehydrogenase family.</text>
</comment>
<feature type="chain" id="PRO_5043373614" description="Aspartate dehydrogenase domain-containing protein" evidence="3">
    <location>
        <begin position="19"/>
        <end position="350"/>
    </location>
</feature>
<keyword evidence="3" id="KW-0732">Signal</keyword>
<comment type="caution">
    <text evidence="6">The sequence shown here is derived from an EMBL/GenBank/DDBJ whole genome shotgun (WGS) entry which is preliminary data.</text>
</comment>
<accession>A0AAW0SL68</accession>
<dbReference type="PANTHER" id="PTHR31873:SF6">
    <property type="entry name" value="ASPARTATE DEHYDROGENASE DOMAIN-CONTAINING PROTEIN"/>
    <property type="match status" value="1"/>
</dbReference>
<feature type="domain" description="Aspartate dehydrogenase" evidence="4">
    <location>
        <begin position="242"/>
        <end position="329"/>
    </location>
</feature>
<evidence type="ECO:0000259" key="5">
    <source>
        <dbReference type="Pfam" id="PF03447"/>
    </source>
</evidence>
<evidence type="ECO:0000313" key="6">
    <source>
        <dbReference type="EMBL" id="KAK8375719.1"/>
    </source>
</evidence>
<dbReference type="GO" id="GO:0009435">
    <property type="term" value="P:NAD+ biosynthetic process"/>
    <property type="evidence" value="ECO:0007669"/>
    <property type="project" value="InterPro"/>
</dbReference>
<evidence type="ECO:0000259" key="4">
    <source>
        <dbReference type="Pfam" id="PF01958"/>
    </source>
</evidence>
<dbReference type="Gene3D" id="3.40.50.720">
    <property type="entry name" value="NAD(P)-binding Rossmann-like Domain"/>
    <property type="match status" value="1"/>
</dbReference>
<evidence type="ECO:0000256" key="3">
    <source>
        <dbReference type="SAM" id="SignalP"/>
    </source>
</evidence>
<sequence>MDHFACLAPMTLFARCLSTPPVPCLLPHLTLVLPFPVPHHVSVTSSSALKLPTFDACVLPGVTTVLLLIRRHHPEMAPKRIGIVGYGHLGKYLAEKVKESPDLELAFVWNRTTSLVENDLEDKYICRDLENCSMFSPDLIVEVAHPAISKKFGPMFLEVADYLIGSPTALASQEVETSLRDAAAMQGLYIPAGAFWGTEDIMKMADEGTLKDLKVTMIKHPSCFKLQGELYSKNEQICEETAVTLYEGSVRTLCPLAPNNVNTMAAAAMAAHNLGFDGVQGCLIADPQLREWHIVEIEVTGPEIAGRKFSVKTTRQNPANLRAVTGTATYASFLSSVKRAGGKGPGVHFC</sequence>
<reference evidence="6 7" key="1">
    <citation type="submission" date="2023-03" db="EMBL/GenBank/DDBJ databases">
        <title>High-quality genome of Scylla paramamosain provides insights in environmental adaptation.</title>
        <authorList>
            <person name="Zhang L."/>
        </authorList>
    </citation>
    <scope>NUCLEOTIDE SEQUENCE [LARGE SCALE GENOMIC DNA]</scope>
    <source>
        <strain evidence="6">LZ_2023a</strain>
        <tissue evidence="6">Muscle</tissue>
    </source>
</reference>
<evidence type="ECO:0000256" key="1">
    <source>
        <dbReference type="ARBA" id="ARBA00008331"/>
    </source>
</evidence>
<dbReference type="InterPro" id="IPR036291">
    <property type="entry name" value="NAD(P)-bd_dom_sf"/>
</dbReference>
<dbReference type="InterPro" id="IPR005106">
    <property type="entry name" value="Asp/hSer_DH_NAD-bd"/>
</dbReference>
<dbReference type="AlphaFoldDB" id="A0AAW0SL68"/>
<protein>
    <recommendedName>
        <fullName evidence="2">Aspartate dehydrogenase domain-containing protein</fullName>
    </recommendedName>
</protein>
<dbReference type="GO" id="GO:0050661">
    <property type="term" value="F:NADP binding"/>
    <property type="evidence" value="ECO:0007669"/>
    <property type="project" value="InterPro"/>
</dbReference>
<dbReference type="Gene3D" id="3.30.360.10">
    <property type="entry name" value="Dihydrodipicolinate Reductase, domain 2"/>
    <property type="match status" value="1"/>
</dbReference>
<dbReference type="Pfam" id="PF03447">
    <property type="entry name" value="NAD_binding_3"/>
    <property type="match status" value="1"/>
</dbReference>
<dbReference type="SUPFAM" id="SSF51735">
    <property type="entry name" value="NAD(P)-binding Rossmann-fold domains"/>
    <property type="match status" value="1"/>
</dbReference>
<dbReference type="PANTHER" id="PTHR31873">
    <property type="entry name" value="L-ASPARTATE DEHYDROGENASE-RELATED"/>
    <property type="match status" value="1"/>
</dbReference>
<dbReference type="InterPro" id="IPR002811">
    <property type="entry name" value="Asp_DH"/>
</dbReference>
<dbReference type="Proteomes" id="UP001487740">
    <property type="component" value="Unassembled WGS sequence"/>
</dbReference>
<dbReference type="Pfam" id="PF01958">
    <property type="entry name" value="Asp_DH_C"/>
    <property type="match status" value="1"/>
</dbReference>
<evidence type="ECO:0000313" key="7">
    <source>
        <dbReference type="Proteomes" id="UP001487740"/>
    </source>
</evidence>
<dbReference type="GO" id="GO:0033735">
    <property type="term" value="F:aspartate dehydrogenase [NAD(P)+] activity"/>
    <property type="evidence" value="ECO:0007669"/>
    <property type="project" value="InterPro"/>
</dbReference>
<dbReference type="EMBL" id="JARAKH010000049">
    <property type="protein sequence ID" value="KAK8375719.1"/>
    <property type="molecule type" value="Genomic_DNA"/>
</dbReference>
<evidence type="ECO:0000256" key="2">
    <source>
        <dbReference type="ARBA" id="ARBA00020169"/>
    </source>
</evidence>